<dbReference type="Pfam" id="PF13320">
    <property type="entry name" value="GH123_cat"/>
    <property type="match status" value="1"/>
</dbReference>
<dbReference type="RefSeq" id="WP_100303702.1">
    <property type="nucleotide sequence ID" value="NZ_PGET01000001.1"/>
</dbReference>
<dbReference type="Proteomes" id="UP000231092">
    <property type="component" value="Unassembled WGS sequence"/>
</dbReference>
<evidence type="ECO:0000313" key="2">
    <source>
        <dbReference type="EMBL" id="PJJ27017.1"/>
    </source>
</evidence>
<dbReference type="AlphaFoldDB" id="A0A2M8Z0S3"/>
<evidence type="ECO:0000259" key="1">
    <source>
        <dbReference type="Pfam" id="PF13320"/>
    </source>
</evidence>
<dbReference type="EMBL" id="PGET01000001">
    <property type="protein sequence ID" value="PJJ27017.1"/>
    <property type="molecule type" value="Genomic_DNA"/>
</dbReference>
<feature type="domain" description="Glycoside hydrolase 123 catalytic" evidence="1">
    <location>
        <begin position="185"/>
        <end position="516"/>
    </location>
</feature>
<dbReference type="OrthoDB" id="197680at2"/>
<organism evidence="2 3">
    <name type="scientific">[Clostridium] celerecrescens 18A</name>
    <dbReference type="NCBI Taxonomy" id="1286362"/>
    <lineage>
        <taxon>Bacteria</taxon>
        <taxon>Bacillati</taxon>
        <taxon>Bacillota</taxon>
        <taxon>Clostridia</taxon>
        <taxon>Lachnospirales</taxon>
        <taxon>Lachnospiraceae</taxon>
        <taxon>Lacrimispora</taxon>
    </lineage>
</organism>
<evidence type="ECO:0000313" key="3">
    <source>
        <dbReference type="Proteomes" id="UP000231092"/>
    </source>
</evidence>
<comment type="caution">
    <text evidence="2">The sequence shown here is derived from an EMBL/GenBank/DDBJ whole genome shotgun (WGS) entry which is preliminary data.</text>
</comment>
<gene>
    <name evidence="2" type="ORF">H171_0465</name>
</gene>
<protein>
    <submittedName>
        <fullName evidence="2">Uncharacterized protein DUF4091</fullName>
    </submittedName>
</protein>
<accession>A0A2M8Z0S3</accession>
<sequence length="565" mass="65230">MVRYEFFLTHSLEKVFPDCMPETWKPGWNLEGFRNEIVSFQLIYTALDGERGMPQQKFHIQVNGAEARMRKVGLVPSDYPCYAEYDTNYITTKAGMFPDVLLPFDGTVIPVPGQMRSVWIDIDLRNLETGSHEITIKAEAEEVTTCANGVMIHNPHAVEQNWKQTLQLQVLPAVLPEQRLLHTEWFHADCLADYYNVDAFSEEHWQIVENYIRFAGEECGVNLLLTPVFTQPLDTAVGGARTTVQLVEVIRKEGQYRFGFGQLERWCKLCRKYGIQNLEIAHFFTQWGAYATPKIIAETENGKEQIFGWEVEAVSAEYRYFLESFVPALLGKLADLGYEKNQLFFHISDEPGEEHLESYLAAKKQVTDLLEGYTIVDALSSYEFYKQGIVEHPIPADDHIQPFIDHGVEDLWVYYCCVQCVDVPNRFYAMPSARNRIMGVLMYLYRIRGFLHWGYNFYNSAFSLRHIDPYSETHAGFAFPSGDPYLVYPGEGGSVVSSIRNQVQMEAFYDLRAMDLLESLSDRETVESLILEGEKEKMTFKSYPLSSNYLLELRRKINREIMKRI</sequence>
<name>A0A2M8Z0S3_9FIRM</name>
<dbReference type="InterPro" id="IPR025150">
    <property type="entry name" value="GH123_cat"/>
</dbReference>
<proteinExistence type="predicted"/>
<reference evidence="2 3" key="1">
    <citation type="submission" date="2017-11" db="EMBL/GenBank/DDBJ databases">
        <title>Understudied soil microbes with underappreciated capabilities: Untangling the Clostridium saccharolyticum group.</title>
        <authorList>
            <person name="Leschine S."/>
        </authorList>
    </citation>
    <scope>NUCLEOTIDE SEQUENCE [LARGE SCALE GENOMIC DNA]</scope>
    <source>
        <strain evidence="2 3">18A</strain>
    </source>
</reference>